<protein>
    <submittedName>
        <fullName evidence="1">Uncharacterized protein</fullName>
    </submittedName>
</protein>
<accession>A0A518A407</accession>
<dbReference type="AlphaFoldDB" id="A0A518FM06"/>
<accession>A0A518FM06</accession>
<sequence>MIQGHPNHESFILDVQGKLTHGGCLEICNGSAIWACADCGHYVTDDAYLMDELNTELMQTYYDAIDQAFESFEMIDEDEVRKIKGLKFLRGFTRKHMTDGFFEMEKTKETMFIIDAEGSRYDVDAELPVFSQRFPYIEEYLGESQTKEFSVRLNKEECVAIATRVAPGRIRVRRK</sequence>
<dbReference type="EMBL" id="CP036317">
    <property type="protein sequence ID" value="QDV17327.1"/>
    <property type="molecule type" value="Genomic_DNA"/>
</dbReference>
<reference evidence="1 2" key="1">
    <citation type="submission" date="2019-02" db="EMBL/GenBank/DDBJ databases">
        <title>Deep-cultivation of Planctomycetes and their phenomic and genomic characterization uncovers novel biology.</title>
        <authorList>
            <person name="Wiegand S."/>
            <person name="Jogler M."/>
            <person name="Boedeker C."/>
            <person name="Pinto D."/>
            <person name="Vollmers J."/>
            <person name="Rivas-Marin E."/>
            <person name="Kohn T."/>
            <person name="Peeters S.H."/>
            <person name="Heuer A."/>
            <person name="Rast P."/>
            <person name="Oberbeckmann S."/>
            <person name="Bunk B."/>
            <person name="Jeske O."/>
            <person name="Meyerdierks A."/>
            <person name="Storesund J.E."/>
            <person name="Kallscheuer N."/>
            <person name="Luecker S."/>
            <person name="Lage O.M."/>
            <person name="Pohl T."/>
            <person name="Merkel B.J."/>
            <person name="Hornburger P."/>
            <person name="Mueller R.-W."/>
            <person name="Bruemmer F."/>
            <person name="Labrenz M."/>
            <person name="Spormann A.M."/>
            <person name="Op den Camp H."/>
            <person name="Overmann J."/>
            <person name="Amann R."/>
            <person name="Jetten M.S.M."/>
            <person name="Mascher T."/>
            <person name="Medema M.H."/>
            <person name="Devos D.P."/>
            <person name="Kaster A.-K."/>
            <person name="Ovreas L."/>
            <person name="Rohde M."/>
            <person name="Galperin M.Y."/>
            <person name="Jogler C."/>
        </authorList>
    </citation>
    <scope>NUCLEOTIDE SEQUENCE [LARGE SCALE GENOMIC DNA]</scope>
    <source>
        <strain evidence="1 2">Pan153</strain>
    </source>
</reference>
<dbReference type="RefSeq" id="WP_145106388.1">
    <property type="nucleotide sequence ID" value="NZ_CP036277.1"/>
</dbReference>
<dbReference type="Proteomes" id="UP000320839">
    <property type="component" value="Chromosome"/>
</dbReference>
<proteinExistence type="predicted"/>
<gene>
    <name evidence="1" type="ORF">Pan153_19620</name>
</gene>
<evidence type="ECO:0000313" key="1">
    <source>
        <dbReference type="EMBL" id="QDV17327.1"/>
    </source>
</evidence>
<dbReference type="OrthoDB" id="288480at2"/>
<evidence type="ECO:0000313" key="2">
    <source>
        <dbReference type="Proteomes" id="UP000320839"/>
    </source>
</evidence>
<name>A0A518FM06_9PLAN</name>
<organism evidence="1 2">
    <name type="scientific">Gimesia panareensis</name>
    <dbReference type="NCBI Taxonomy" id="2527978"/>
    <lineage>
        <taxon>Bacteria</taxon>
        <taxon>Pseudomonadati</taxon>
        <taxon>Planctomycetota</taxon>
        <taxon>Planctomycetia</taxon>
        <taxon>Planctomycetales</taxon>
        <taxon>Planctomycetaceae</taxon>
        <taxon>Gimesia</taxon>
    </lineage>
</organism>